<organism evidence="1 2">
    <name type="scientific">Paenibacillus jilunlii</name>
    <dbReference type="NCBI Taxonomy" id="682956"/>
    <lineage>
        <taxon>Bacteria</taxon>
        <taxon>Bacillati</taxon>
        <taxon>Bacillota</taxon>
        <taxon>Bacilli</taxon>
        <taxon>Bacillales</taxon>
        <taxon>Paenibacillaceae</taxon>
        <taxon>Paenibacillus</taxon>
    </lineage>
</organism>
<name>A0A1H0A153_9BACL</name>
<evidence type="ECO:0000313" key="1">
    <source>
        <dbReference type="EMBL" id="SDN26426.1"/>
    </source>
</evidence>
<dbReference type="RefSeq" id="WP_157243737.1">
    <property type="nucleotide sequence ID" value="NZ_CP048429.1"/>
</dbReference>
<gene>
    <name evidence="1" type="ORF">SAMN05216191_1346</name>
</gene>
<evidence type="ECO:0000313" key="2">
    <source>
        <dbReference type="Proteomes" id="UP000182783"/>
    </source>
</evidence>
<protein>
    <submittedName>
        <fullName evidence="1">Uncharacterized protein</fullName>
    </submittedName>
</protein>
<dbReference type="EMBL" id="FNGM01000034">
    <property type="protein sequence ID" value="SDN26426.1"/>
    <property type="molecule type" value="Genomic_DNA"/>
</dbReference>
<dbReference type="AlphaFoldDB" id="A0A1H0A153"/>
<proteinExistence type="predicted"/>
<sequence length="58" mass="6866">MEPQRVGFETVQVKQNKVRYVPLQRITKEMSASEKKGTEIWNEMVTWIRDHGGMEDKD</sequence>
<dbReference type="Proteomes" id="UP000182783">
    <property type="component" value="Unassembled WGS sequence"/>
</dbReference>
<accession>A0A1H0A153</accession>
<reference evidence="1 2" key="1">
    <citation type="submission" date="2016-10" db="EMBL/GenBank/DDBJ databases">
        <authorList>
            <person name="de Groot N.N."/>
        </authorList>
    </citation>
    <scope>NUCLEOTIDE SEQUENCE [LARGE SCALE GENOMIC DNA]</scope>
    <source>
        <strain evidence="1 2">CGMCC 1.10239</strain>
    </source>
</reference>